<reference evidence="9 10" key="1">
    <citation type="submission" date="2015-10" db="EMBL/GenBank/DDBJ databases">
        <title>Corynebacteirum lowii and Corynebacterium oculi species nova, derived from human clinical disease and and emended description of Corynebacterium mastiditis.</title>
        <authorList>
            <person name="Bernard K."/>
            <person name="Pacheco A.L."/>
            <person name="Mcdougall C."/>
            <person name="Burtx T."/>
            <person name="Weibe D."/>
            <person name="Tyler S."/>
            <person name="Olson A.B."/>
            <person name="Cnockaert M."/>
            <person name="Eguchi H."/>
            <person name="Kuwahara T."/>
            <person name="Nakayama-Imaohji H."/>
            <person name="Boudewijins M."/>
            <person name="Van Hoecke F."/>
            <person name="Bernier A.-M."/>
            <person name="Vandamme P."/>
        </authorList>
    </citation>
    <scope>NUCLEOTIDE SEQUENCE [LARGE SCALE GENOMIC DNA]</scope>
    <source>
        <strain evidence="9 10">NML 130210</strain>
    </source>
</reference>
<proteinExistence type="inferred from homology"/>
<comment type="similarity">
    <text evidence="2 7">Belongs to the DedA family.</text>
</comment>
<evidence type="ECO:0000256" key="5">
    <source>
        <dbReference type="ARBA" id="ARBA00022989"/>
    </source>
</evidence>
<evidence type="ECO:0000313" key="9">
    <source>
        <dbReference type="EMBL" id="KQB84482.1"/>
    </source>
</evidence>
<keyword evidence="6 7" id="KW-0472">Membrane</keyword>
<sequence length="208" mass="22974">MTHQIEAWIELFMASAWFYPLTASMVFLDCLIPFFPSESILTMAGAWSGSTGSPNIWGIITVGIVFAMIGDNVCYLLGTRFVQFIRSAPPKSKLAASMRWVSANMKKRAGFTIIIARFIPWGRLVLTLSLGSMRYPWRKFFFFDTIGVIIWAVQAGFVGYLGGYVVQDYPLVGLALGLTLGALVGVAIDKVQARFSDYSEVRSGVSRA</sequence>
<feature type="transmembrane region" description="Helical" evidence="7">
    <location>
        <begin position="56"/>
        <end position="77"/>
    </location>
</feature>
<dbReference type="InterPro" id="IPR032816">
    <property type="entry name" value="VTT_dom"/>
</dbReference>
<accession>A0A0N8VZP6</accession>
<dbReference type="PANTHER" id="PTHR30353">
    <property type="entry name" value="INNER MEMBRANE PROTEIN DEDA-RELATED"/>
    <property type="match status" value="1"/>
</dbReference>
<dbReference type="RefSeq" id="WP_055122403.1">
    <property type="nucleotide sequence ID" value="NZ_LKST01000002.1"/>
</dbReference>
<dbReference type="STRING" id="1544416.Cocul_01284"/>
<dbReference type="Pfam" id="PF09335">
    <property type="entry name" value="VTT_dom"/>
    <property type="match status" value="1"/>
</dbReference>
<evidence type="ECO:0000256" key="4">
    <source>
        <dbReference type="ARBA" id="ARBA00022692"/>
    </source>
</evidence>
<dbReference type="GO" id="GO:0005886">
    <property type="term" value="C:plasma membrane"/>
    <property type="evidence" value="ECO:0007669"/>
    <property type="project" value="UniProtKB-SubCell"/>
</dbReference>
<dbReference type="EMBL" id="LKST01000002">
    <property type="protein sequence ID" value="KQB84482.1"/>
    <property type="molecule type" value="Genomic_DNA"/>
</dbReference>
<comment type="subcellular location">
    <subcellularLocation>
        <location evidence="1 7">Cell membrane</location>
        <topology evidence="1 7">Multi-pass membrane protein</topology>
    </subcellularLocation>
</comment>
<evidence type="ECO:0000256" key="3">
    <source>
        <dbReference type="ARBA" id="ARBA00022475"/>
    </source>
</evidence>
<feature type="transmembrane region" description="Helical" evidence="7">
    <location>
        <begin position="169"/>
        <end position="188"/>
    </location>
</feature>
<dbReference type="PATRIC" id="fig|1544416.3.peg.1290"/>
<keyword evidence="10" id="KW-1185">Reference proteome</keyword>
<evidence type="ECO:0000313" key="10">
    <source>
        <dbReference type="Proteomes" id="UP000050517"/>
    </source>
</evidence>
<feature type="transmembrane region" description="Helical" evidence="7">
    <location>
        <begin position="140"/>
        <end position="163"/>
    </location>
</feature>
<protein>
    <recommendedName>
        <fullName evidence="8">VTT domain-containing protein</fullName>
    </recommendedName>
</protein>
<dbReference type="Proteomes" id="UP000050517">
    <property type="component" value="Unassembled WGS sequence"/>
</dbReference>
<dbReference type="OrthoDB" id="9813426at2"/>
<evidence type="ECO:0000256" key="7">
    <source>
        <dbReference type="RuleBase" id="RU367016"/>
    </source>
</evidence>
<name>A0A0N8VZP6_9CORY</name>
<dbReference type="PANTHER" id="PTHR30353:SF0">
    <property type="entry name" value="TRANSMEMBRANE PROTEIN"/>
    <property type="match status" value="1"/>
</dbReference>
<dbReference type="AlphaFoldDB" id="A0A0N8VZP6"/>
<evidence type="ECO:0000259" key="8">
    <source>
        <dbReference type="Pfam" id="PF09335"/>
    </source>
</evidence>
<evidence type="ECO:0000256" key="6">
    <source>
        <dbReference type="ARBA" id="ARBA00023136"/>
    </source>
</evidence>
<evidence type="ECO:0000256" key="1">
    <source>
        <dbReference type="ARBA" id="ARBA00004651"/>
    </source>
</evidence>
<keyword evidence="4 7" id="KW-0812">Transmembrane</keyword>
<feature type="transmembrane region" description="Helical" evidence="7">
    <location>
        <begin position="12"/>
        <end position="36"/>
    </location>
</feature>
<dbReference type="InterPro" id="IPR032818">
    <property type="entry name" value="DedA-like"/>
</dbReference>
<comment type="caution">
    <text evidence="9">The sequence shown here is derived from an EMBL/GenBank/DDBJ whole genome shotgun (WGS) entry which is preliminary data.</text>
</comment>
<keyword evidence="3 7" id="KW-1003">Cell membrane</keyword>
<keyword evidence="5 7" id="KW-1133">Transmembrane helix</keyword>
<feature type="domain" description="VTT" evidence="8">
    <location>
        <begin position="35"/>
        <end position="160"/>
    </location>
</feature>
<gene>
    <name evidence="9" type="ORF">Cocul_01284</name>
</gene>
<organism evidence="9 10">
    <name type="scientific">Corynebacterium oculi</name>
    <dbReference type="NCBI Taxonomy" id="1544416"/>
    <lineage>
        <taxon>Bacteria</taxon>
        <taxon>Bacillati</taxon>
        <taxon>Actinomycetota</taxon>
        <taxon>Actinomycetes</taxon>
        <taxon>Mycobacteriales</taxon>
        <taxon>Corynebacteriaceae</taxon>
        <taxon>Corynebacterium</taxon>
    </lineage>
</organism>
<evidence type="ECO:0000256" key="2">
    <source>
        <dbReference type="ARBA" id="ARBA00010792"/>
    </source>
</evidence>